<evidence type="ECO:0000259" key="2">
    <source>
        <dbReference type="Pfam" id="PF00174"/>
    </source>
</evidence>
<reference evidence="4" key="1">
    <citation type="journal article" date="2019" name="Int. J. Syst. Evol. Microbiol.">
        <title>The Global Catalogue of Microorganisms (GCM) 10K type strain sequencing project: providing services to taxonomists for standard genome sequencing and annotation.</title>
        <authorList>
            <consortium name="The Broad Institute Genomics Platform"/>
            <consortium name="The Broad Institute Genome Sequencing Center for Infectious Disease"/>
            <person name="Wu L."/>
            <person name="Ma J."/>
        </authorList>
    </citation>
    <scope>NUCLEOTIDE SEQUENCE [LARGE SCALE GENOMIC DNA]</scope>
    <source>
        <strain evidence="4">KCTC 42911</strain>
    </source>
</reference>
<dbReference type="Pfam" id="PF00174">
    <property type="entry name" value="Oxidored_molyb"/>
    <property type="match status" value="1"/>
</dbReference>
<accession>A0ABV7TE85</accession>
<evidence type="ECO:0000313" key="4">
    <source>
        <dbReference type="Proteomes" id="UP001595629"/>
    </source>
</evidence>
<gene>
    <name evidence="3" type="ORF">ACFORG_04590</name>
</gene>
<comment type="caution">
    <text evidence="3">The sequence shown here is derived from an EMBL/GenBank/DDBJ whole genome shotgun (WGS) entry which is preliminary data.</text>
</comment>
<evidence type="ECO:0000313" key="3">
    <source>
        <dbReference type="EMBL" id="MFC3613029.1"/>
    </source>
</evidence>
<dbReference type="InterPro" id="IPR000572">
    <property type="entry name" value="OxRdtase_Mopterin-bd_dom"/>
</dbReference>
<dbReference type="Gene3D" id="3.90.420.10">
    <property type="entry name" value="Oxidoreductase, molybdopterin-binding domain"/>
    <property type="match status" value="1"/>
</dbReference>
<protein>
    <submittedName>
        <fullName evidence="3">Molybdopterin-dependent oxidoreductase</fullName>
    </submittedName>
</protein>
<evidence type="ECO:0000256" key="1">
    <source>
        <dbReference type="SAM" id="SignalP"/>
    </source>
</evidence>
<feature type="chain" id="PRO_5046634279" evidence="1">
    <location>
        <begin position="22"/>
        <end position="168"/>
    </location>
</feature>
<dbReference type="Proteomes" id="UP001595629">
    <property type="component" value="Unassembled WGS sequence"/>
</dbReference>
<dbReference type="SUPFAM" id="SSF56524">
    <property type="entry name" value="Oxidoreductase molybdopterin-binding domain"/>
    <property type="match status" value="1"/>
</dbReference>
<proteinExistence type="predicted"/>
<feature type="signal peptide" evidence="1">
    <location>
        <begin position="1"/>
        <end position="21"/>
    </location>
</feature>
<keyword evidence="1" id="KW-0732">Signal</keyword>
<organism evidence="3 4">
    <name type="scientific">Lutimaribacter marinistellae</name>
    <dbReference type="NCBI Taxonomy" id="1820329"/>
    <lineage>
        <taxon>Bacteria</taxon>
        <taxon>Pseudomonadati</taxon>
        <taxon>Pseudomonadota</taxon>
        <taxon>Alphaproteobacteria</taxon>
        <taxon>Rhodobacterales</taxon>
        <taxon>Roseobacteraceae</taxon>
        <taxon>Lutimaribacter</taxon>
    </lineage>
</organism>
<dbReference type="InterPro" id="IPR036374">
    <property type="entry name" value="OxRdtase_Mopterin-bd_sf"/>
</dbReference>
<dbReference type="EMBL" id="JBHRXI010000004">
    <property type="protein sequence ID" value="MFC3613029.1"/>
    <property type="molecule type" value="Genomic_DNA"/>
</dbReference>
<name>A0ABV7TE85_9RHOB</name>
<feature type="domain" description="Oxidoreductase molybdopterin-binding" evidence="2">
    <location>
        <begin position="72"/>
        <end position="141"/>
    </location>
</feature>
<dbReference type="RefSeq" id="WP_386734208.1">
    <property type="nucleotide sequence ID" value="NZ_JBHRXI010000004.1"/>
</dbReference>
<sequence>MRRLLSILGLTISLFLSPLHAETLPEPSGQAVLTVTGAIDANNRGGAAVFDMEMLSDLPVTEFDTTTLWTEGSKTFTGVALSDLLELLGVSEGTLRASAINDYTVEIPVDSVADGAPIIAYRLDGAEMSRRQKGPLWIVYPYDSDAAFRTEVIYSRSIWQLDRIEVVE</sequence>
<keyword evidence="4" id="KW-1185">Reference proteome</keyword>